<feature type="compositionally biased region" description="Polar residues" evidence="7">
    <location>
        <begin position="67"/>
        <end position="83"/>
    </location>
</feature>
<dbReference type="PROSITE" id="PS00463">
    <property type="entry name" value="ZN2_CY6_FUNGAL_1"/>
    <property type="match status" value="1"/>
</dbReference>
<evidence type="ECO:0000256" key="4">
    <source>
        <dbReference type="ARBA" id="ARBA00023026"/>
    </source>
</evidence>
<feature type="region of interest" description="Disordered" evidence="7">
    <location>
        <begin position="67"/>
        <end position="114"/>
    </location>
</feature>
<feature type="compositionally biased region" description="Polar residues" evidence="7">
    <location>
        <begin position="803"/>
        <end position="812"/>
    </location>
</feature>
<dbReference type="PANTHER" id="PTHR47338:SF27">
    <property type="entry name" value="ZN(II)2CYS6 TRANSCRIPTION FACTOR (EUROFUNG)"/>
    <property type="match status" value="1"/>
</dbReference>
<dbReference type="PANTHER" id="PTHR47338">
    <property type="entry name" value="ZN(II)2CYS6 TRANSCRIPTION FACTOR (EUROFUNG)-RELATED"/>
    <property type="match status" value="1"/>
</dbReference>
<dbReference type="InterPro" id="IPR050815">
    <property type="entry name" value="TF_fung"/>
</dbReference>
<dbReference type="Proteomes" id="UP000799429">
    <property type="component" value="Unassembled WGS sequence"/>
</dbReference>
<gene>
    <name evidence="9" type="ORF">M501DRAFT_999949</name>
</gene>
<dbReference type="InterPro" id="IPR001138">
    <property type="entry name" value="Zn2Cys6_DnaBD"/>
</dbReference>
<evidence type="ECO:0000256" key="1">
    <source>
        <dbReference type="ARBA" id="ARBA00004123"/>
    </source>
</evidence>
<dbReference type="CDD" id="cd12148">
    <property type="entry name" value="fungal_TF_MHR"/>
    <property type="match status" value="1"/>
</dbReference>
<comment type="subcellular location">
    <subcellularLocation>
        <location evidence="1">Nucleus</location>
    </subcellularLocation>
</comment>
<evidence type="ECO:0000259" key="8">
    <source>
        <dbReference type="PROSITE" id="PS50048"/>
    </source>
</evidence>
<reference evidence="9" key="1">
    <citation type="journal article" date="2020" name="Stud. Mycol.">
        <title>101 Dothideomycetes genomes: a test case for predicting lifestyles and emergence of pathogens.</title>
        <authorList>
            <person name="Haridas S."/>
            <person name="Albert R."/>
            <person name="Binder M."/>
            <person name="Bloem J."/>
            <person name="Labutti K."/>
            <person name="Salamov A."/>
            <person name="Andreopoulos B."/>
            <person name="Baker S."/>
            <person name="Barry K."/>
            <person name="Bills G."/>
            <person name="Bluhm B."/>
            <person name="Cannon C."/>
            <person name="Castanera R."/>
            <person name="Culley D."/>
            <person name="Daum C."/>
            <person name="Ezra D."/>
            <person name="Gonzalez J."/>
            <person name="Henrissat B."/>
            <person name="Kuo A."/>
            <person name="Liang C."/>
            <person name="Lipzen A."/>
            <person name="Lutzoni F."/>
            <person name="Magnuson J."/>
            <person name="Mondo S."/>
            <person name="Nolan M."/>
            <person name="Ohm R."/>
            <person name="Pangilinan J."/>
            <person name="Park H.-J."/>
            <person name="Ramirez L."/>
            <person name="Alfaro M."/>
            <person name="Sun H."/>
            <person name="Tritt A."/>
            <person name="Yoshinaga Y."/>
            <person name="Zwiers L.-H."/>
            <person name="Turgeon B."/>
            <person name="Goodwin S."/>
            <person name="Spatafora J."/>
            <person name="Crous P."/>
            <person name="Grigoriev I."/>
        </authorList>
    </citation>
    <scope>NUCLEOTIDE SEQUENCE</scope>
    <source>
        <strain evidence="9">CBS 101060</strain>
    </source>
</reference>
<dbReference type="SMART" id="SM00066">
    <property type="entry name" value="GAL4"/>
    <property type="match status" value="1"/>
</dbReference>
<keyword evidence="5" id="KW-0804">Transcription</keyword>
<feature type="region of interest" description="Disordered" evidence="7">
    <location>
        <begin position="762"/>
        <end position="842"/>
    </location>
</feature>
<keyword evidence="2" id="KW-0479">Metal-binding</keyword>
<keyword evidence="6" id="KW-0539">Nucleus</keyword>
<dbReference type="InterPro" id="IPR036864">
    <property type="entry name" value="Zn2-C6_fun-type_DNA-bd_sf"/>
</dbReference>
<evidence type="ECO:0000313" key="9">
    <source>
        <dbReference type="EMBL" id="KAF2834706.1"/>
    </source>
</evidence>
<sequence>MRPFWDSNPQREPFEGVPIFEDNMMHTGVIHPHPQGIPGIPETRTALPILPNHRLSVGSSNDYTTQHMRPNSIDGTDQNTSPESGHAYSAMSPAKRDDKGDPAPAWSEMKTKAGKDRKRLPLACMTCRKKKIRCSGESPSCKHCLKSHIPCTYKTSQRKAAPRTEYMAMLDKRLKKMEDRVLKLVPKEHQGAAAAIPRAVVKPALPSTTPKSATFKKRPAQEAFAEELDEWAKQKAAGAASEITGLPPKTSEVHEESNLLTEGREDLPPKDIQEHLAEVYFNYVYGQSYPLLHKPSFMRKLAAGLVPPVLILSVCAIAARFSTHPHVRTDPPFLRGEKWAATARGIALKRYDTPNITILICYLLLGLHEFGTCQGGRSWMFGGMAQRMAYALQLHKDVDRDPSGNNRAESRVLSSTDREIRRRTMWSCFLMDRFNSSGTDRPIFVSDQCIQVQLPIKESYFQMELFGPTEDLDGNVPKSVEKESTDLPNAKENMGVTSYLVRLVALWGRLVKYMNFGGKEREAEPIWSVRSTFHELKTQARNFKASLPSSLEYNAENLQTHASEKTANQFLYLHVTYHQTILFLHRFALPSTANSRPPSEMPHQFLAESARVALDAAKQISLLVKECMEYPVSAPFVGYCAFFASTVHVHGVFSNNAQLEAASKEYLTYNVKFLTKIKKYWGMFHYVAENLKELYKHHADAANKGSSATEGKIFQYGDWFDRYPHGVSQTDYEDPAPPPRVESGTDAVLGHKADLQSVEEFFASLSPPSKAEKPRRATKKTKQSKLANISTDNKQGSGRRGSGKTSISPTTMQNQQQQQTLHRNPNLVSQNSPFNTSMYPQQPLAPAALSHGEYNMIQHLNAQQAQGIGPSHNQGQQMPFSPINYMGFDVNGISNSGFADPSTAWFSPFNLEPPVYGDEGSGFGAFGGYGFEFPQFSGPGVDQGRIPGDQMMDFEGDML</sequence>
<dbReference type="InterPro" id="IPR007219">
    <property type="entry name" value="XnlR_reg_dom"/>
</dbReference>
<evidence type="ECO:0000256" key="6">
    <source>
        <dbReference type="ARBA" id="ARBA00023242"/>
    </source>
</evidence>
<keyword evidence="10" id="KW-1185">Reference proteome</keyword>
<dbReference type="GO" id="GO:0008270">
    <property type="term" value="F:zinc ion binding"/>
    <property type="evidence" value="ECO:0007669"/>
    <property type="project" value="InterPro"/>
</dbReference>
<feature type="compositionally biased region" description="Polar residues" evidence="7">
    <location>
        <begin position="820"/>
        <end position="840"/>
    </location>
</feature>
<dbReference type="AlphaFoldDB" id="A0A9P4S1V4"/>
<feature type="domain" description="Zn(2)-C6 fungal-type" evidence="8">
    <location>
        <begin position="123"/>
        <end position="153"/>
    </location>
</feature>
<comment type="caution">
    <text evidence="9">The sequence shown here is derived from an EMBL/GenBank/DDBJ whole genome shotgun (WGS) entry which is preliminary data.</text>
</comment>
<dbReference type="CDD" id="cd00067">
    <property type="entry name" value="GAL4"/>
    <property type="match status" value="1"/>
</dbReference>
<dbReference type="EMBL" id="MU006115">
    <property type="protein sequence ID" value="KAF2834706.1"/>
    <property type="molecule type" value="Genomic_DNA"/>
</dbReference>
<dbReference type="SMART" id="SM00906">
    <property type="entry name" value="Fungal_trans"/>
    <property type="match status" value="1"/>
</dbReference>
<dbReference type="GO" id="GO:0006351">
    <property type="term" value="P:DNA-templated transcription"/>
    <property type="evidence" value="ECO:0007669"/>
    <property type="project" value="InterPro"/>
</dbReference>
<keyword evidence="4" id="KW-0843">Virulence</keyword>
<dbReference type="GO" id="GO:0000981">
    <property type="term" value="F:DNA-binding transcription factor activity, RNA polymerase II-specific"/>
    <property type="evidence" value="ECO:0007669"/>
    <property type="project" value="InterPro"/>
</dbReference>
<dbReference type="Gene3D" id="4.10.240.10">
    <property type="entry name" value="Zn(2)-C6 fungal-type DNA-binding domain"/>
    <property type="match status" value="1"/>
</dbReference>
<name>A0A9P4S1V4_9PEZI</name>
<dbReference type="SUPFAM" id="SSF57701">
    <property type="entry name" value="Zn2/Cys6 DNA-binding domain"/>
    <property type="match status" value="1"/>
</dbReference>
<dbReference type="PROSITE" id="PS50048">
    <property type="entry name" value="ZN2_CY6_FUNGAL_2"/>
    <property type="match status" value="1"/>
</dbReference>
<dbReference type="Pfam" id="PF04082">
    <property type="entry name" value="Fungal_trans"/>
    <property type="match status" value="1"/>
</dbReference>
<dbReference type="GO" id="GO:0005634">
    <property type="term" value="C:nucleus"/>
    <property type="evidence" value="ECO:0007669"/>
    <property type="project" value="UniProtKB-SubCell"/>
</dbReference>
<evidence type="ECO:0000256" key="5">
    <source>
        <dbReference type="ARBA" id="ARBA00023163"/>
    </source>
</evidence>
<evidence type="ECO:0000256" key="3">
    <source>
        <dbReference type="ARBA" id="ARBA00023015"/>
    </source>
</evidence>
<organism evidence="9 10">
    <name type="scientific">Patellaria atrata CBS 101060</name>
    <dbReference type="NCBI Taxonomy" id="1346257"/>
    <lineage>
        <taxon>Eukaryota</taxon>
        <taxon>Fungi</taxon>
        <taxon>Dikarya</taxon>
        <taxon>Ascomycota</taxon>
        <taxon>Pezizomycotina</taxon>
        <taxon>Dothideomycetes</taxon>
        <taxon>Dothideomycetes incertae sedis</taxon>
        <taxon>Patellariales</taxon>
        <taxon>Patellariaceae</taxon>
        <taxon>Patellaria</taxon>
    </lineage>
</organism>
<accession>A0A9P4S1V4</accession>
<dbReference type="Pfam" id="PF00172">
    <property type="entry name" value="Zn_clus"/>
    <property type="match status" value="1"/>
</dbReference>
<evidence type="ECO:0000313" key="10">
    <source>
        <dbReference type="Proteomes" id="UP000799429"/>
    </source>
</evidence>
<feature type="compositionally biased region" description="Polar residues" evidence="7">
    <location>
        <begin position="784"/>
        <end position="796"/>
    </location>
</feature>
<dbReference type="GO" id="GO:0003677">
    <property type="term" value="F:DNA binding"/>
    <property type="evidence" value="ECO:0007669"/>
    <property type="project" value="InterPro"/>
</dbReference>
<dbReference type="OrthoDB" id="39175at2759"/>
<evidence type="ECO:0000256" key="2">
    <source>
        <dbReference type="ARBA" id="ARBA00022723"/>
    </source>
</evidence>
<proteinExistence type="predicted"/>
<protein>
    <recommendedName>
        <fullName evidence="8">Zn(2)-C6 fungal-type domain-containing protein</fullName>
    </recommendedName>
</protein>
<keyword evidence="3" id="KW-0805">Transcription regulation</keyword>
<evidence type="ECO:0000256" key="7">
    <source>
        <dbReference type="SAM" id="MobiDB-lite"/>
    </source>
</evidence>